<keyword evidence="1" id="KW-0051">Antiviral defense</keyword>
<dbReference type="CDD" id="cd09693">
    <property type="entry name" value="Cas5_I"/>
    <property type="match status" value="1"/>
</dbReference>
<dbReference type="InterPro" id="IPR021124">
    <property type="entry name" value="CRISPR-assoc_prot_Cas5"/>
</dbReference>
<dbReference type="Pfam" id="PF09704">
    <property type="entry name" value="Cas_Cas5d"/>
    <property type="match status" value="1"/>
</dbReference>
<evidence type="ECO:0000256" key="1">
    <source>
        <dbReference type="ARBA" id="ARBA00023118"/>
    </source>
</evidence>
<proteinExistence type="predicted"/>
<dbReference type="Proteomes" id="UP000243820">
    <property type="component" value="Unassembled WGS sequence"/>
</dbReference>
<organism evidence="2 3">
    <name type="scientific">Methanocorpusculum parvum</name>
    <dbReference type="NCBI Taxonomy" id="2193"/>
    <lineage>
        <taxon>Archaea</taxon>
        <taxon>Methanobacteriati</taxon>
        <taxon>Methanobacteriota</taxon>
        <taxon>Stenosarchaea group</taxon>
        <taxon>Methanomicrobia</taxon>
        <taxon>Methanomicrobiales</taxon>
        <taxon>Methanocorpusculaceae</taxon>
        <taxon>Methanocorpusculum</taxon>
    </lineage>
</organism>
<dbReference type="RefSeq" id="WP_095642032.1">
    <property type="nucleotide sequence ID" value="NZ_LMVO01000011.1"/>
</dbReference>
<evidence type="ECO:0000313" key="3">
    <source>
        <dbReference type="Proteomes" id="UP000243820"/>
    </source>
</evidence>
<dbReference type="NCBIfam" id="TIGR02593">
    <property type="entry name" value="CRISPR_cas5"/>
    <property type="match status" value="1"/>
</dbReference>
<accession>A0AAX0Q7Z2</accession>
<comment type="caution">
    <text evidence="2">The sequence shown here is derived from an EMBL/GenBank/DDBJ whole genome shotgun (WGS) entry which is preliminary data.</text>
</comment>
<dbReference type="GO" id="GO:0043571">
    <property type="term" value="P:maintenance of CRISPR repeat elements"/>
    <property type="evidence" value="ECO:0007669"/>
    <property type="project" value="InterPro"/>
</dbReference>
<evidence type="ECO:0008006" key="4">
    <source>
        <dbReference type="Google" id="ProtNLM"/>
    </source>
</evidence>
<dbReference type="InterPro" id="IPR013422">
    <property type="entry name" value="CRISPR-assoc_prot_Cas5_N"/>
</dbReference>
<dbReference type="Gene3D" id="3.30.70.2660">
    <property type="match status" value="1"/>
</dbReference>
<name>A0AAX0Q7Z2_9EURY</name>
<protein>
    <recommendedName>
        <fullName evidence="4">CRISPR-associated protein Cas5</fullName>
    </recommendedName>
</protein>
<dbReference type="AlphaFoldDB" id="A0AAX0Q7Z2"/>
<evidence type="ECO:0000313" key="2">
    <source>
        <dbReference type="EMBL" id="PAV09576.1"/>
    </source>
</evidence>
<sequence length="246" mass="27514">MFCFYVKGTGVTASFRVPETHTFHQTLPLPSRTMMIGLMGAALGLSLEEAHQFADESGIRVSVSGTHQGVMKDLWNYRKVTTKEFSAEELKNRPNYSVLTREYLVYPSFTFVYAAETKEKLEMVRKAFEHPVYALTAGNSDDLLKIQKVSPIEDAQSEVLATFENTVLPGDVSSLCTYDVKALLKDKPITFSLKMPEVFSLPTGFTFKGTIRTGVKPRPFTFVSNPVSLKEPLHGYVIGGKNYVLY</sequence>
<dbReference type="EMBL" id="LMVO01000011">
    <property type="protein sequence ID" value="PAV09576.1"/>
    <property type="molecule type" value="Genomic_DNA"/>
</dbReference>
<dbReference type="GO" id="GO:0051607">
    <property type="term" value="P:defense response to virus"/>
    <property type="evidence" value="ECO:0007669"/>
    <property type="project" value="UniProtKB-KW"/>
</dbReference>
<keyword evidence="3" id="KW-1185">Reference proteome</keyword>
<reference evidence="2 3" key="1">
    <citation type="journal article" date="2017" name="BMC Genomics">
        <title>Genomic analysis of methanogenic archaea reveals a shift towards energy conservation.</title>
        <authorList>
            <person name="Gilmore S.P."/>
            <person name="Henske J.K."/>
            <person name="Sexton J.A."/>
            <person name="Solomon K.V."/>
            <person name="Seppala S."/>
            <person name="Yoo J.I."/>
            <person name="Huyett L.M."/>
            <person name="Pressman A."/>
            <person name="Cogan J.Z."/>
            <person name="Kivenson V."/>
            <person name="Peng X."/>
            <person name="Tan Y."/>
            <person name="Valentine D.L."/>
            <person name="O'Malley M.A."/>
        </authorList>
    </citation>
    <scope>NUCLEOTIDE SEQUENCE [LARGE SCALE GENOMIC DNA]</scope>
    <source>
        <strain evidence="2 3">XII</strain>
    </source>
</reference>
<gene>
    <name evidence="2" type="ORF">ASJ83_06510</name>
</gene>